<dbReference type="Proteomes" id="UP000184286">
    <property type="component" value="Unassembled WGS sequence"/>
</dbReference>
<sequence length="119" mass="13100">MEDTVSEYRGHSVPTAGHTPDDDLTGYQVDGTDGHVGKVSKYTKDLGRLHMVVHTGIWFLGKDVVLPADSVMGIDHEARIVQVSRTKDEVRSAPVFDVDRFLGDPRHRDQLGGRHGSGH</sequence>
<evidence type="ECO:0000313" key="2">
    <source>
        <dbReference type="EMBL" id="OQD56034.1"/>
    </source>
</evidence>
<dbReference type="InterPro" id="IPR011033">
    <property type="entry name" value="PRC_barrel-like_sf"/>
</dbReference>
<dbReference type="GO" id="GO:0019684">
    <property type="term" value="P:photosynthesis, light reaction"/>
    <property type="evidence" value="ECO:0007669"/>
    <property type="project" value="InterPro"/>
</dbReference>
<dbReference type="GO" id="GO:0030077">
    <property type="term" value="C:plasma membrane light-harvesting complex"/>
    <property type="evidence" value="ECO:0007669"/>
    <property type="project" value="InterPro"/>
</dbReference>
<dbReference type="Gene3D" id="3.90.50.10">
    <property type="entry name" value="Photosynthetic Reaction Center, subunit H, domain 2"/>
    <property type="match status" value="1"/>
</dbReference>
<reference evidence="2 3" key="2">
    <citation type="submission" date="2017-02" db="EMBL/GenBank/DDBJ databases">
        <title>Draft genome sequence of Streptomyces phaeoluteigriseus type strain DSM41896.</title>
        <authorList>
            <person name="Salih T.S."/>
            <person name="Algora Gallardo L."/>
            <person name="Melo Santos T."/>
            <person name="Filgueira Martinez S."/>
            <person name="Herron P.R."/>
        </authorList>
    </citation>
    <scope>NUCLEOTIDE SEQUENCE [LARGE SCALE GENOMIC DNA]</scope>
    <source>
        <strain evidence="2 3">DSM 41896</strain>
    </source>
</reference>
<dbReference type="SUPFAM" id="SSF50346">
    <property type="entry name" value="PRC-barrel domain"/>
    <property type="match status" value="1"/>
</dbReference>
<dbReference type="STRING" id="114686.BM536_016845"/>
<feature type="region of interest" description="Disordered" evidence="1">
    <location>
        <begin position="1"/>
        <end position="30"/>
    </location>
</feature>
<proteinExistence type="predicted"/>
<comment type="caution">
    <text evidence="2">The sequence shown here is derived from an EMBL/GenBank/DDBJ whole genome shotgun (WGS) entry which is preliminary data.</text>
</comment>
<accession>A0A1V6MU82</accession>
<organism evidence="2 3">
    <name type="scientific">Streptomyces phaeoluteigriseus</name>
    <dbReference type="NCBI Taxonomy" id="114686"/>
    <lineage>
        <taxon>Bacteria</taxon>
        <taxon>Bacillati</taxon>
        <taxon>Actinomycetota</taxon>
        <taxon>Actinomycetes</taxon>
        <taxon>Kitasatosporales</taxon>
        <taxon>Streptomycetaceae</taxon>
        <taxon>Streptomyces</taxon>
        <taxon>Streptomyces aurantiacus group</taxon>
    </lineage>
</organism>
<dbReference type="InterPro" id="IPR014747">
    <property type="entry name" value="Bac_photo_RC_H_C"/>
</dbReference>
<evidence type="ECO:0000313" key="3">
    <source>
        <dbReference type="Proteomes" id="UP000184286"/>
    </source>
</evidence>
<dbReference type="AlphaFoldDB" id="A0A1V6MU82"/>
<reference evidence="3" key="1">
    <citation type="submission" date="2016-11" db="EMBL/GenBank/DDBJ databases">
        <authorList>
            <person name="Schniete J.K."/>
            <person name="Salih T."/>
            <person name="Algora Gallardo L."/>
            <person name="Martinez Fernandez S."/>
            <person name="Herron P.R."/>
        </authorList>
    </citation>
    <scope>NUCLEOTIDE SEQUENCE [LARGE SCALE GENOMIC DNA]</scope>
    <source>
        <strain evidence="3">DSM 41896</strain>
    </source>
</reference>
<gene>
    <name evidence="2" type="ORF">BM536_016845</name>
</gene>
<feature type="compositionally biased region" description="Basic and acidic residues" evidence="1">
    <location>
        <begin position="1"/>
        <end position="10"/>
    </location>
</feature>
<name>A0A1V6MU82_9ACTN</name>
<protein>
    <submittedName>
        <fullName evidence="2">PRC domain containing protein</fullName>
    </submittedName>
</protein>
<dbReference type="OrthoDB" id="510842at2"/>
<evidence type="ECO:0000256" key="1">
    <source>
        <dbReference type="SAM" id="MobiDB-lite"/>
    </source>
</evidence>
<dbReference type="EMBL" id="MPOH02000011">
    <property type="protein sequence ID" value="OQD56034.1"/>
    <property type="molecule type" value="Genomic_DNA"/>
</dbReference>